<protein>
    <submittedName>
        <fullName evidence="2">Uncharacterized protein</fullName>
    </submittedName>
</protein>
<comment type="caution">
    <text evidence="2">The sequence shown here is derived from an EMBL/GenBank/DDBJ whole genome shotgun (WGS) entry which is preliminary data.</text>
</comment>
<accession>A0A6G0W9T5</accession>
<name>A0A6G0W9T5_9STRA</name>
<dbReference type="VEuPathDB" id="FungiDB:AeMF1_017156"/>
<gene>
    <name evidence="2" type="ORF">Ae201684_017150</name>
</gene>
<evidence type="ECO:0000313" key="3">
    <source>
        <dbReference type="Proteomes" id="UP000481153"/>
    </source>
</evidence>
<dbReference type="EMBL" id="VJMJ01000282">
    <property type="protein sequence ID" value="KAF0724099.1"/>
    <property type="molecule type" value="Genomic_DNA"/>
</dbReference>
<keyword evidence="3" id="KW-1185">Reference proteome</keyword>
<organism evidence="2 3">
    <name type="scientific">Aphanomyces euteiches</name>
    <dbReference type="NCBI Taxonomy" id="100861"/>
    <lineage>
        <taxon>Eukaryota</taxon>
        <taxon>Sar</taxon>
        <taxon>Stramenopiles</taxon>
        <taxon>Oomycota</taxon>
        <taxon>Saprolegniomycetes</taxon>
        <taxon>Saprolegniales</taxon>
        <taxon>Verrucalvaceae</taxon>
        <taxon>Aphanomyces</taxon>
    </lineage>
</organism>
<evidence type="ECO:0000313" key="2">
    <source>
        <dbReference type="EMBL" id="KAF0724099.1"/>
    </source>
</evidence>
<dbReference type="Proteomes" id="UP000481153">
    <property type="component" value="Unassembled WGS sequence"/>
</dbReference>
<evidence type="ECO:0000256" key="1">
    <source>
        <dbReference type="SAM" id="MobiDB-lite"/>
    </source>
</evidence>
<proteinExistence type="predicted"/>
<sequence>MSRLTRLSVIVQSELTKTMRNVLSLCIAAAVLAFGQEQADQLVAVDLESARGLISENDYPFKYGKKFWGKGKSVETPAQEADESDETSAGRSRGGGGRGGSGGGYRGPRRDGRTGPGPYTRKPRTRTRE</sequence>
<reference evidence="2 3" key="1">
    <citation type="submission" date="2019-07" db="EMBL/GenBank/DDBJ databases">
        <title>Genomics analysis of Aphanomyces spp. identifies a new class of oomycete effector associated with host adaptation.</title>
        <authorList>
            <person name="Gaulin E."/>
        </authorList>
    </citation>
    <scope>NUCLEOTIDE SEQUENCE [LARGE SCALE GENOMIC DNA]</scope>
    <source>
        <strain evidence="2 3">ATCC 201684</strain>
    </source>
</reference>
<dbReference type="AlphaFoldDB" id="A0A6G0W9T5"/>
<feature type="region of interest" description="Disordered" evidence="1">
    <location>
        <begin position="66"/>
        <end position="129"/>
    </location>
</feature>
<feature type="compositionally biased region" description="Gly residues" evidence="1">
    <location>
        <begin position="92"/>
        <end position="106"/>
    </location>
</feature>